<dbReference type="Proteomes" id="UP000572817">
    <property type="component" value="Unassembled WGS sequence"/>
</dbReference>
<comment type="caution">
    <text evidence="1">The sequence shown here is derived from an EMBL/GenBank/DDBJ whole genome shotgun (WGS) entry which is preliminary data.</text>
</comment>
<reference evidence="1" key="1">
    <citation type="submission" date="2020-04" db="EMBL/GenBank/DDBJ databases">
        <title>Genome Assembly and Annotation of Botryosphaeria dothidea sdau 11-99, a Latent Pathogen of Apple Fruit Ring Rot in China.</title>
        <authorList>
            <person name="Yu C."/>
            <person name="Diao Y."/>
            <person name="Lu Q."/>
            <person name="Zhao J."/>
            <person name="Cui S."/>
            <person name="Peng C."/>
            <person name="He B."/>
            <person name="Liu H."/>
        </authorList>
    </citation>
    <scope>NUCLEOTIDE SEQUENCE [LARGE SCALE GENOMIC DNA]</scope>
    <source>
        <strain evidence="1">Sdau11-99</strain>
    </source>
</reference>
<evidence type="ECO:0000313" key="2">
    <source>
        <dbReference type="Proteomes" id="UP000572817"/>
    </source>
</evidence>
<keyword evidence="2" id="KW-1185">Reference proteome</keyword>
<gene>
    <name evidence="1" type="ORF">GTA08_BOTSDO01017</name>
</gene>
<sequence length="259" mass="29809">MPQLSSALSHPAGSLLHNHTGAEGQLEDINGSLPIGSQHSTAVKVQSNIPEWRRQSRPKLDAFKSNKRLRDDEYTRRRIVQISTVANQDTRRLARTPGRYTRDVGRSGCCLCFLDLEQLRRPERQVWTGRRHPRAGAEVELFFPLLKYVNKLDYDKYGMLNFEGSKNIFQAKSWLDIRACRFVRKSQLESYVEKDTTDKEAFLTEASLNKVEDFRGNLTRDRTFADIKASGDYPWNPRDLATIFRYLEAKKTGLLPDEG</sequence>
<organism evidence="1 2">
    <name type="scientific">Botryosphaeria dothidea</name>
    <dbReference type="NCBI Taxonomy" id="55169"/>
    <lineage>
        <taxon>Eukaryota</taxon>
        <taxon>Fungi</taxon>
        <taxon>Dikarya</taxon>
        <taxon>Ascomycota</taxon>
        <taxon>Pezizomycotina</taxon>
        <taxon>Dothideomycetes</taxon>
        <taxon>Dothideomycetes incertae sedis</taxon>
        <taxon>Botryosphaeriales</taxon>
        <taxon>Botryosphaeriaceae</taxon>
        <taxon>Botryosphaeria</taxon>
    </lineage>
</organism>
<accession>A0A8H4J7Z9</accession>
<name>A0A8H4J7Z9_9PEZI</name>
<proteinExistence type="predicted"/>
<protein>
    <submittedName>
        <fullName evidence="1">Uncharacterized protein</fullName>
    </submittedName>
</protein>
<dbReference type="EMBL" id="WWBZ02000001">
    <property type="protein sequence ID" value="KAF4314264.1"/>
    <property type="molecule type" value="Genomic_DNA"/>
</dbReference>
<evidence type="ECO:0000313" key="1">
    <source>
        <dbReference type="EMBL" id="KAF4314264.1"/>
    </source>
</evidence>
<dbReference type="AlphaFoldDB" id="A0A8H4J7Z9"/>